<evidence type="ECO:0000313" key="2">
    <source>
        <dbReference type="Proteomes" id="UP000780801"/>
    </source>
</evidence>
<evidence type="ECO:0000313" key="1">
    <source>
        <dbReference type="EMBL" id="KAF9583917.1"/>
    </source>
</evidence>
<proteinExistence type="predicted"/>
<reference evidence="1" key="1">
    <citation type="journal article" date="2020" name="Fungal Divers.">
        <title>Resolving the Mortierellaceae phylogeny through synthesis of multi-gene phylogenetics and phylogenomics.</title>
        <authorList>
            <person name="Vandepol N."/>
            <person name="Liber J."/>
            <person name="Desiro A."/>
            <person name="Na H."/>
            <person name="Kennedy M."/>
            <person name="Barry K."/>
            <person name="Grigoriev I.V."/>
            <person name="Miller A.N."/>
            <person name="O'Donnell K."/>
            <person name="Stajich J.E."/>
            <person name="Bonito G."/>
        </authorList>
    </citation>
    <scope>NUCLEOTIDE SEQUENCE</scope>
    <source>
        <strain evidence="1">KOD1015</strain>
    </source>
</reference>
<name>A0A9P6KGK0_9FUNG</name>
<dbReference type="SUPFAM" id="SSF52047">
    <property type="entry name" value="RNI-like"/>
    <property type="match status" value="1"/>
</dbReference>
<dbReference type="Proteomes" id="UP000780801">
    <property type="component" value="Unassembled WGS sequence"/>
</dbReference>
<accession>A0A9P6KGK0</accession>
<keyword evidence="2" id="KW-1185">Reference proteome</keyword>
<dbReference type="Gene3D" id="3.80.10.10">
    <property type="entry name" value="Ribonuclease Inhibitor"/>
    <property type="match status" value="1"/>
</dbReference>
<dbReference type="EMBL" id="JAABOA010000550">
    <property type="protein sequence ID" value="KAF9583917.1"/>
    <property type="molecule type" value="Genomic_DNA"/>
</dbReference>
<organism evidence="1 2">
    <name type="scientific">Lunasporangiospora selenospora</name>
    <dbReference type="NCBI Taxonomy" id="979761"/>
    <lineage>
        <taxon>Eukaryota</taxon>
        <taxon>Fungi</taxon>
        <taxon>Fungi incertae sedis</taxon>
        <taxon>Mucoromycota</taxon>
        <taxon>Mortierellomycotina</taxon>
        <taxon>Mortierellomycetes</taxon>
        <taxon>Mortierellales</taxon>
        <taxon>Mortierellaceae</taxon>
        <taxon>Lunasporangiospora</taxon>
    </lineage>
</organism>
<dbReference type="AlphaFoldDB" id="A0A9P6KGK0"/>
<protein>
    <submittedName>
        <fullName evidence="1">Uncharacterized protein</fullName>
    </submittedName>
</protein>
<dbReference type="InterPro" id="IPR032675">
    <property type="entry name" value="LRR_dom_sf"/>
</dbReference>
<sequence>VHYQVLNQRRMLGRHHQSASEQDLDSKAGSDSLQPILDISFKSYKSVLQEFGLQLSGHRVELNRNVFFQLPSIDYSLYITKILPESFLETGLPVRRYPIKRYFDPPSTAKETDDEQKDQPNMRTIRRINRLLLHHNHLHITELGFYLHESAYFVSFATVMPKLQILQLSGRRVTSDTHEYYHNIIDFMQQHNKAFPSKQRLDVHLHQTLACLEISRRGSDSDWLMARQQIRANKEPLLKIYEAVGQPCTLNVTSLPWFYRDSHGIGTENLVSLVDEDTNRIFAGEGPDMESFLRRCHRLKKLNLSVGDPNVFRWAVPTTTLIGNRDNSVLTKQETNSIISRIRGGSPRPLPMLTDLVLLRDYNAKFTIHALNDAVEAFGKSLETIKVLAPIIRGRFVPEHEKDLVIQTTRALDVTSERRAGFGWCLPNVRKIHLDLPGAHEIRSFDQCPLLEELNIGGHLNQGKMPVSDSAPFAGHEQKRITSQSPELLPAWNLPQLRTLILSDQYAVRFDFESLRSMQRLKHLELQMSQAGQISHLASLYMSACPQVIMDILKGGGAKALGREYQMNDRGNGGNGEPQCERPLYTFYPWDWESDSLISLKLQGPIAMMFHLQMFPRFPRLQSLYLSSASSDQKILPTMKHAVKELYTTLLPVQIQDAWLTSGESSSVDQLRFNVQDAESLQRTVPQHTSPEFSTLDPASLPTCRFMESQLNELVLEGHWEAIENDVWIQLLTKYAPNLRSLQAPRRQDLTLLFELIERIDRVFQEVEAKGELLDMLKEESTDMRKRPWPLITGGAGLKLLEVIFDEAFPPSELIRLGFYDLSLEERENVGFTNNGSLAYWKTAQQDNGVRVYRSMRWVNCLVKISDKERVVSGSSKHVDELE</sequence>
<feature type="non-terminal residue" evidence="1">
    <location>
        <position position="1"/>
    </location>
</feature>
<gene>
    <name evidence="1" type="ORF">BGW38_008122</name>
</gene>
<comment type="caution">
    <text evidence="1">The sequence shown here is derived from an EMBL/GenBank/DDBJ whole genome shotgun (WGS) entry which is preliminary data.</text>
</comment>
<dbReference type="OrthoDB" id="2447452at2759"/>